<evidence type="ECO:0000259" key="2">
    <source>
        <dbReference type="Pfam" id="PF00931"/>
    </source>
</evidence>
<dbReference type="NCBIfam" id="NF040586">
    <property type="entry name" value="FxSxx_TPR"/>
    <property type="match status" value="1"/>
</dbReference>
<dbReference type="RefSeq" id="WP_078636541.1">
    <property type="nucleotide sequence ID" value="NZ_CM007717.1"/>
</dbReference>
<evidence type="ECO:0000313" key="3">
    <source>
        <dbReference type="EMBL" id="QIT48365.1"/>
    </source>
</evidence>
<dbReference type="InterPro" id="IPR027417">
    <property type="entry name" value="P-loop_NTPase"/>
</dbReference>
<feature type="domain" description="NB-ARC" evidence="2">
    <location>
        <begin position="599"/>
        <end position="754"/>
    </location>
</feature>
<dbReference type="AlphaFoldDB" id="A0AAE7CP18"/>
<evidence type="ECO:0000256" key="1">
    <source>
        <dbReference type="SAM" id="MobiDB-lite"/>
    </source>
</evidence>
<dbReference type="Proteomes" id="UP000502504">
    <property type="component" value="Chromosome"/>
</dbReference>
<protein>
    <recommendedName>
        <fullName evidence="2">NB-ARC domain-containing protein</fullName>
    </recommendedName>
</protein>
<proteinExistence type="predicted"/>
<dbReference type="PANTHER" id="PTHR35205:SF1">
    <property type="entry name" value="ZU5 DOMAIN-CONTAINING PROTEIN"/>
    <property type="match status" value="1"/>
</dbReference>
<dbReference type="Pfam" id="PF00931">
    <property type="entry name" value="NB-ARC"/>
    <property type="match status" value="1"/>
</dbReference>
<dbReference type="InterPro" id="IPR047738">
    <property type="entry name" value="SAV_2336-like_N"/>
</dbReference>
<dbReference type="Gene3D" id="3.40.50.300">
    <property type="entry name" value="P-loop containing nucleotide triphosphate hydrolases"/>
    <property type="match status" value="1"/>
</dbReference>
<dbReference type="PANTHER" id="PTHR35205">
    <property type="entry name" value="NB-ARC AND TPR DOMAIN PROTEIN"/>
    <property type="match status" value="1"/>
</dbReference>
<feature type="compositionally biased region" description="Pro residues" evidence="1">
    <location>
        <begin position="56"/>
        <end position="68"/>
    </location>
</feature>
<dbReference type="SUPFAM" id="SSF52540">
    <property type="entry name" value="P-loop containing nucleoside triphosphate hydrolases"/>
    <property type="match status" value="1"/>
</dbReference>
<feature type="region of interest" description="Disordered" evidence="1">
    <location>
        <begin position="220"/>
        <end position="239"/>
    </location>
</feature>
<dbReference type="EMBL" id="CP050692">
    <property type="protein sequence ID" value="QIT48365.1"/>
    <property type="molecule type" value="Genomic_DNA"/>
</dbReference>
<name>A0AAE7CP18_STRAT</name>
<reference evidence="3 4" key="1">
    <citation type="submission" date="2020-03" db="EMBL/GenBank/DDBJ databases">
        <title>Is there a link between lipid content and antibiotic production in Streptomyces?</title>
        <authorList>
            <person name="David M."/>
            <person name="Lejeune C."/>
            <person name="Abreu S."/>
            <person name="Thibessard A."/>
            <person name="Leblond P."/>
            <person name="Chaminade P."/>
            <person name="Virolle M.-J."/>
        </authorList>
    </citation>
    <scope>NUCLEOTIDE SEQUENCE [LARGE SCALE GENOMIC DNA]</scope>
    <source>
        <strain evidence="3 4">DSM 41481</strain>
    </source>
</reference>
<dbReference type="NCBIfam" id="NF041121">
    <property type="entry name" value="SAV_2336_NTERM"/>
    <property type="match status" value="1"/>
</dbReference>
<organism evidence="3 4">
    <name type="scientific">Streptomyces antibioticus</name>
    <dbReference type="NCBI Taxonomy" id="1890"/>
    <lineage>
        <taxon>Bacteria</taxon>
        <taxon>Bacillati</taxon>
        <taxon>Actinomycetota</taxon>
        <taxon>Actinomycetes</taxon>
        <taxon>Kitasatosporales</taxon>
        <taxon>Streptomycetaceae</taxon>
        <taxon>Streptomyces</taxon>
    </lineage>
</organism>
<accession>A0AAE7CP18</accession>
<feature type="region of interest" description="Disordered" evidence="1">
    <location>
        <begin position="30"/>
        <end position="121"/>
    </location>
</feature>
<dbReference type="GO" id="GO:0043531">
    <property type="term" value="F:ADP binding"/>
    <property type="evidence" value="ECO:0007669"/>
    <property type="project" value="InterPro"/>
</dbReference>
<evidence type="ECO:0000313" key="4">
    <source>
        <dbReference type="Proteomes" id="UP000502504"/>
    </source>
</evidence>
<feature type="compositionally biased region" description="Basic and acidic residues" evidence="1">
    <location>
        <begin position="40"/>
        <end position="53"/>
    </location>
</feature>
<gene>
    <name evidence="3" type="ORF">HCX60_36615</name>
</gene>
<sequence>MTQQRPEPSGDLTAMEIAEAMWLASVISRRGGALDGPTDPDPRPTDVPADSRESSPSPPADHVPPPPDAAEVRLPDRSAPTVGAPDRVDTESATSRQPRPSGHPSEDAPSLGGPSGRLPALSNPLALARALRPLRTHAAESRDRLFDEAATARRAAEDDFWLPVFRRARSRPWDEATLIIDDSPTMNLWNRTGAEFAELLARIDAFATVRTLRLDTTNGADGRPPVLRNRADEVSPRSLGGPGRRSVVLVLTDGIGAAWRTGTAPALLRDLARTHTTAVVHLLPERAWALSGITARSVPLRLAAPGPGNTGLLVSGRPEEDAFDELAFDEEGWDAEGPAEPLVPVLGLRPGFLGQWSRLAAGRRTSQPLKLPVMLDVDSASEGSGAAARAAAPSAEDAVRRARSRLSRTAFDGAVRLAALPLSETVVHRLPPLLDPGFKLEHLGELLASELLLMEPAGVEGGFAFDPGVREELLAYGNRADTFQALRMARPIVTDRVQHEFLAYQLRVFRGEDATPPVVTEADHAHMTLSTAVLRAVSGPLAATGIRAVPDEAVVHQPVPVAAVATAEAVALSTGGRSHRPSSIWYGLPLRNVHFSGRERELAALEQRLMPNGPMTGVDVLLGMGGIGKSQLAIEHVYRHSHAYDVVCWIPSEQPARIMAAFQQIAHLLGLPLSSDAPTNEAVPAVLEALRTGDLWQRWLLVFDNAESVWDVQPFFPLSGPGRVLVTSRNSQWAHVARTLDVDVFSRQESRSLLRRRGDHISDDQADRLAEALGDLPLALEQASVWLLDTGMPVPEYLHLFQEKHDELLSVNSIQHYDMPVAAAWNIALDRLREESPLALRILQVCAHLASAPLPRSLFLAVGKEQSAPDTLPATDPLRLARAIRSLNRYSLARIDHRADSIQVHRLVGIAVTHRMPPAERDDVRRTAWRLLAAQPPGAHLTDHLIVSGAVTATEEWVRSAVRAQLDWLASNGATEDERRLSHEVHGTGSP</sequence>
<dbReference type="InterPro" id="IPR002182">
    <property type="entry name" value="NB-ARC"/>
</dbReference>